<organism evidence="1 2">
    <name type="scientific">Dovyalis caffra</name>
    <dbReference type="NCBI Taxonomy" id="77055"/>
    <lineage>
        <taxon>Eukaryota</taxon>
        <taxon>Viridiplantae</taxon>
        <taxon>Streptophyta</taxon>
        <taxon>Embryophyta</taxon>
        <taxon>Tracheophyta</taxon>
        <taxon>Spermatophyta</taxon>
        <taxon>Magnoliopsida</taxon>
        <taxon>eudicotyledons</taxon>
        <taxon>Gunneridae</taxon>
        <taxon>Pentapetalae</taxon>
        <taxon>rosids</taxon>
        <taxon>fabids</taxon>
        <taxon>Malpighiales</taxon>
        <taxon>Salicaceae</taxon>
        <taxon>Flacourtieae</taxon>
        <taxon>Dovyalis</taxon>
    </lineage>
</organism>
<sequence>MESLLDWFLNTTNIPMRISWSQWLRQSSSMRIACRTICLLPRPTAKSYSAQVGHQSSFQPISFPGTPLS</sequence>
<gene>
    <name evidence="1" type="ORF">DCAF_LOCUS26981</name>
</gene>
<reference evidence="1 2" key="1">
    <citation type="submission" date="2024-01" db="EMBL/GenBank/DDBJ databases">
        <authorList>
            <person name="Waweru B."/>
        </authorList>
    </citation>
    <scope>NUCLEOTIDE SEQUENCE [LARGE SCALE GENOMIC DNA]</scope>
</reference>
<protein>
    <submittedName>
        <fullName evidence="1">Uncharacterized protein</fullName>
    </submittedName>
</protein>
<dbReference type="Proteomes" id="UP001314170">
    <property type="component" value="Unassembled WGS sequence"/>
</dbReference>
<name>A0AAV1SRR0_9ROSI</name>
<proteinExistence type="predicted"/>
<evidence type="ECO:0000313" key="2">
    <source>
        <dbReference type="Proteomes" id="UP001314170"/>
    </source>
</evidence>
<dbReference type="AlphaFoldDB" id="A0AAV1SRR0"/>
<evidence type="ECO:0000313" key="1">
    <source>
        <dbReference type="EMBL" id="CAK7356707.1"/>
    </source>
</evidence>
<accession>A0AAV1SRR0</accession>
<comment type="caution">
    <text evidence="1">The sequence shown here is derived from an EMBL/GenBank/DDBJ whole genome shotgun (WGS) entry which is preliminary data.</text>
</comment>
<keyword evidence="2" id="KW-1185">Reference proteome</keyword>
<dbReference type="EMBL" id="CAWUPB010001197">
    <property type="protein sequence ID" value="CAK7356707.1"/>
    <property type="molecule type" value="Genomic_DNA"/>
</dbReference>